<feature type="transmembrane region" description="Helical" evidence="9">
    <location>
        <begin position="40"/>
        <end position="64"/>
    </location>
</feature>
<dbReference type="Proteomes" id="UP001430356">
    <property type="component" value="Unassembled WGS sequence"/>
</dbReference>
<evidence type="ECO:0000313" key="11">
    <source>
        <dbReference type="Proteomes" id="UP001430356"/>
    </source>
</evidence>
<gene>
    <name evidence="10" type="ORF">NESM_000229800</name>
</gene>
<keyword evidence="6 8" id="KW-0472">Membrane</keyword>
<evidence type="ECO:0000313" key="10">
    <source>
        <dbReference type="EMBL" id="KAK7201650.1"/>
    </source>
</evidence>
<dbReference type="AlphaFoldDB" id="A0AAW0F9E9"/>
<feature type="transmembrane region" description="Helical" evidence="9">
    <location>
        <begin position="76"/>
        <end position="92"/>
    </location>
</feature>
<dbReference type="Gene3D" id="1.20.1280.290">
    <property type="match status" value="2"/>
</dbReference>
<protein>
    <recommendedName>
        <fullName evidence="8">Mannose-P-dolichol utilization defect 1 protein homolog</fullName>
    </recommendedName>
</protein>
<name>A0AAW0F9E9_9TRYP</name>
<feature type="transmembrane region" description="Helical" evidence="9">
    <location>
        <begin position="154"/>
        <end position="172"/>
    </location>
</feature>
<sequence>MSVESTLRYVISNGLAYAVVVGASMFKVPQILKVWQTNKADGISLLSIFVELFSCVISTGWGVVQGLPFRDCGENYFITLQLVVLLLLVAKLQKKSRGASLALVTQIVALWAFAGGYVPRPIHTSLMSGQVLLNMSSRIPQIYENHRTRCRGQLSFLTFFIGFGGAVARTLTTALNVSWEQGKAVMLVQMGVAATLNAIILSQMLYYGAVDKAPAEKQRDARKKHAVKNE</sequence>
<dbReference type="GO" id="GO:0016020">
    <property type="term" value="C:membrane"/>
    <property type="evidence" value="ECO:0007669"/>
    <property type="project" value="UniProtKB-SubCell"/>
</dbReference>
<evidence type="ECO:0000256" key="5">
    <source>
        <dbReference type="ARBA" id="ARBA00022989"/>
    </source>
</evidence>
<dbReference type="PANTHER" id="PTHR12226">
    <property type="entry name" value="MANNOSE-P-DOLICHOL UTILIZATION DEFECT 1 LEC35 -RELATED"/>
    <property type="match status" value="1"/>
</dbReference>
<comment type="similarity">
    <text evidence="7 8">Belongs to the MPDU1 (TC 2.A.43.3) family.</text>
</comment>
<accession>A0AAW0F9E9</accession>
<organism evidence="10 11">
    <name type="scientific">Novymonas esmeraldas</name>
    <dbReference type="NCBI Taxonomy" id="1808958"/>
    <lineage>
        <taxon>Eukaryota</taxon>
        <taxon>Discoba</taxon>
        <taxon>Euglenozoa</taxon>
        <taxon>Kinetoplastea</taxon>
        <taxon>Metakinetoplastina</taxon>
        <taxon>Trypanosomatida</taxon>
        <taxon>Trypanosomatidae</taxon>
        <taxon>Novymonas</taxon>
    </lineage>
</organism>
<evidence type="ECO:0000256" key="2">
    <source>
        <dbReference type="ARBA" id="ARBA00022448"/>
    </source>
</evidence>
<keyword evidence="4" id="KW-0677">Repeat</keyword>
<dbReference type="InterPro" id="IPR016817">
    <property type="entry name" value="MannP-dilichol_defect-1"/>
</dbReference>
<dbReference type="EMBL" id="JAECZO010000018">
    <property type="protein sequence ID" value="KAK7201650.1"/>
    <property type="molecule type" value="Genomic_DNA"/>
</dbReference>
<evidence type="ECO:0000256" key="8">
    <source>
        <dbReference type="PIRNR" id="PIRNR023381"/>
    </source>
</evidence>
<evidence type="ECO:0000256" key="9">
    <source>
        <dbReference type="SAM" id="Phobius"/>
    </source>
</evidence>
<comment type="subcellular location">
    <subcellularLocation>
        <location evidence="1 8">Membrane</location>
        <topology evidence="1 8">Multi-pass membrane protein</topology>
    </subcellularLocation>
</comment>
<feature type="transmembrane region" description="Helical" evidence="9">
    <location>
        <begin position="184"/>
        <end position="206"/>
    </location>
</feature>
<comment type="caution">
    <text evidence="10">The sequence shown here is derived from an EMBL/GenBank/DDBJ whole genome shotgun (WGS) entry which is preliminary data.</text>
</comment>
<evidence type="ECO:0000256" key="6">
    <source>
        <dbReference type="ARBA" id="ARBA00023136"/>
    </source>
</evidence>
<evidence type="ECO:0000256" key="1">
    <source>
        <dbReference type="ARBA" id="ARBA00004141"/>
    </source>
</evidence>
<dbReference type="InterPro" id="IPR006603">
    <property type="entry name" value="PQ-loop_rpt"/>
</dbReference>
<reference evidence="10 11" key="1">
    <citation type="journal article" date="2021" name="MBio">
        <title>A New Model Trypanosomatid, Novymonas esmeraldas: Genomic Perception of Its 'Candidatus Pandoraea novymonadis' Endosymbiont.</title>
        <authorList>
            <person name="Zakharova A."/>
            <person name="Saura A."/>
            <person name="Butenko A."/>
            <person name="Podesvova L."/>
            <person name="Warmusova S."/>
            <person name="Kostygov A.Y."/>
            <person name="Nenarokova A."/>
            <person name="Lukes J."/>
            <person name="Opperdoes F.R."/>
            <person name="Yurchenko V."/>
        </authorList>
    </citation>
    <scope>NUCLEOTIDE SEQUENCE [LARGE SCALE GENOMIC DNA]</scope>
    <source>
        <strain evidence="10 11">E262AT.01</strain>
    </source>
</reference>
<evidence type="ECO:0000256" key="4">
    <source>
        <dbReference type="ARBA" id="ARBA00022737"/>
    </source>
</evidence>
<dbReference type="PANTHER" id="PTHR12226:SF2">
    <property type="entry name" value="MANNOSE-P-DOLICHOL UTILIZATION DEFECT 1 PROTEIN"/>
    <property type="match status" value="1"/>
</dbReference>
<evidence type="ECO:0000256" key="7">
    <source>
        <dbReference type="ARBA" id="ARBA00038475"/>
    </source>
</evidence>
<dbReference type="Pfam" id="PF04193">
    <property type="entry name" value="PQ-loop"/>
    <property type="match status" value="2"/>
</dbReference>
<keyword evidence="11" id="KW-1185">Reference proteome</keyword>
<keyword evidence="5 8" id="KW-1133">Transmembrane helix</keyword>
<dbReference type="SMART" id="SM00679">
    <property type="entry name" value="CTNS"/>
    <property type="match status" value="2"/>
</dbReference>
<dbReference type="PIRSF" id="PIRSF023381">
    <property type="entry name" value="MannP-dilichol_defect-1p"/>
    <property type="match status" value="1"/>
</dbReference>
<keyword evidence="2" id="KW-0813">Transport</keyword>
<evidence type="ECO:0000256" key="3">
    <source>
        <dbReference type="ARBA" id="ARBA00022692"/>
    </source>
</evidence>
<proteinExistence type="inferred from homology"/>
<keyword evidence="3 8" id="KW-0812">Transmembrane</keyword>